<gene>
    <name evidence="8" type="primary">EIF3L</name>
    <name evidence="8" type="ORF">Ciccas_003134</name>
</gene>
<comment type="subcellular location">
    <subcellularLocation>
        <location evidence="6">Cytoplasm</location>
    </subcellularLocation>
</comment>
<keyword evidence="9" id="KW-1185">Reference proteome</keyword>
<name>A0ABD2QHK6_9PLAT</name>
<comment type="function">
    <text evidence="6">Component of the eukaryotic translation initiation factor 3 (eIF-3) complex, which is involved in protein synthesis of a specialized repertoire of mRNAs and, together with other initiation factors, stimulates binding of mRNA and methionyl-tRNAi to the 40S ribosome. The eIF-3 complex specifically targets and initiates translation of a subset of mRNAs involved in cell proliferation.</text>
</comment>
<feature type="domain" description="MIP18 family-like" evidence="7">
    <location>
        <begin position="518"/>
        <end position="598"/>
    </location>
</feature>
<dbReference type="HAMAP" id="MF_03011">
    <property type="entry name" value="eIF3l"/>
    <property type="match status" value="1"/>
</dbReference>
<dbReference type="GO" id="GO:0016282">
    <property type="term" value="C:eukaryotic 43S preinitiation complex"/>
    <property type="evidence" value="ECO:0007669"/>
    <property type="project" value="UniProtKB-UniRule"/>
</dbReference>
<dbReference type="GO" id="GO:0005852">
    <property type="term" value="C:eukaryotic translation initiation factor 3 complex"/>
    <property type="evidence" value="ECO:0007669"/>
    <property type="project" value="UniProtKB-UniRule"/>
</dbReference>
<keyword evidence="5 6" id="KW-0648">Protein biosynthesis</keyword>
<evidence type="ECO:0000256" key="2">
    <source>
        <dbReference type="ARBA" id="ARBA00022490"/>
    </source>
</evidence>
<evidence type="ECO:0000313" key="9">
    <source>
        <dbReference type="Proteomes" id="UP001626550"/>
    </source>
</evidence>
<dbReference type="SUPFAM" id="SSF117916">
    <property type="entry name" value="Fe-S cluster assembly (FSCA) domain-like"/>
    <property type="match status" value="1"/>
</dbReference>
<dbReference type="GO" id="GO:0007059">
    <property type="term" value="P:chromosome segregation"/>
    <property type="evidence" value="ECO:0007669"/>
    <property type="project" value="UniProtKB-KW"/>
</dbReference>
<dbReference type="Pfam" id="PF01883">
    <property type="entry name" value="FeS_assembly_P"/>
    <property type="match status" value="1"/>
</dbReference>
<reference evidence="8 9" key="1">
    <citation type="submission" date="2024-11" db="EMBL/GenBank/DDBJ databases">
        <title>Adaptive evolution of stress response genes in parasites aligns with host niche diversity.</title>
        <authorList>
            <person name="Hahn C."/>
            <person name="Resl P."/>
        </authorList>
    </citation>
    <scope>NUCLEOTIDE SEQUENCE [LARGE SCALE GENOMIC DNA]</scope>
    <source>
        <strain evidence="8">EGGRZ-B1_66</strain>
        <tissue evidence="8">Body</tissue>
    </source>
</reference>
<evidence type="ECO:0000256" key="6">
    <source>
        <dbReference type="HAMAP-Rule" id="MF_03011"/>
    </source>
</evidence>
<dbReference type="InterPro" id="IPR019382">
    <property type="entry name" value="eIF3l"/>
</dbReference>
<evidence type="ECO:0000256" key="4">
    <source>
        <dbReference type="ARBA" id="ARBA00022829"/>
    </source>
</evidence>
<comment type="subunit">
    <text evidence="6">Component of the eukaryotic translation initiation factor 3 (eIF-3) complex.</text>
</comment>
<keyword evidence="2 6" id="KW-0963">Cytoplasm</keyword>
<comment type="similarity">
    <text evidence="6">Belongs to the eIF-3 subunit L family.</text>
</comment>
<dbReference type="FunFam" id="3.30.300.130:FF:000004">
    <property type="entry name" value="cytosolic iron-sulfur assembly component 2A"/>
    <property type="match status" value="1"/>
</dbReference>
<proteinExistence type="inferred from homology"/>
<evidence type="ECO:0000256" key="3">
    <source>
        <dbReference type="ARBA" id="ARBA00022540"/>
    </source>
</evidence>
<dbReference type="GO" id="GO:0001732">
    <property type="term" value="P:formation of cytoplasmic translation initiation complex"/>
    <property type="evidence" value="ECO:0007669"/>
    <property type="project" value="UniProtKB-UniRule"/>
</dbReference>
<evidence type="ECO:0000259" key="7">
    <source>
        <dbReference type="Pfam" id="PF01883"/>
    </source>
</evidence>
<dbReference type="Pfam" id="PF10255">
    <property type="entry name" value="Paf67"/>
    <property type="match status" value="1"/>
</dbReference>
<dbReference type="EMBL" id="JBJKFK010000275">
    <property type="protein sequence ID" value="KAL3318206.1"/>
    <property type="molecule type" value="Genomic_DNA"/>
</dbReference>
<dbReference type="PANTHER" id="PTHR13242">
    <property type="entry name" value="EUKARYOTIC TRANSLATION INITIATION FACTOR 3"/>
    <property type="match status" value="1"/>
</dbReference>
<comment type="caution">
    <text evidence="8">The sequence shown here is derived from an EMBL/GenBank/DDBJ whole genome shotgun (WGS) entry which is preliminary data.</text>
</comment>
<organism evidence="8 9">
    <name type="scientific">Cichlidogyrus casuarinus</name>
    <dbReference type="NCBI Taxonomy" id="1844966"/>
    <lineage>
        <taxon>Eukaryota</taxon>
        <taxon>Metazoa</taxon>
        <taxon>Spiralia</taxon>
        <taxon>Lophotrochozoa</taxon>
        <taxon>Platyhelminthes</taxon>
        <taxon>Monogenea</taxon>
        <taxon>Monopisthocotylea</taxon>
        <taxon>Dactylogyridea</taxon>
        <taxon>Ancyrocephalidae</taxon>
        <taxon>Cichlidogyrus</taxon>
    </lineage>
</organism>
<dbReference type="InterPro" id="IPR034904">
    <property type="entry name" value="FSCA_dom_sf"/>
</dbReference>
<evidence type="ECO:0000256" key="5">
    <source>
        <dbReference type="ARBA" id="ARBA00022917"/>
    </source>
</evidence>
<keyword evidence="4" id="KW-0159">Chromosome partition</keyword>
<accession>A0ABD2QHK6</accession>
<evidence type="ECO:0000313" key="8">
    <source>
        <dbReference type="EMBL" id="KAL3318206.1"/>
    </source>
</evidence>
<comment type="similarity">
    <text evidence="1">Belongs to the MIP18 family.</text>
</comment>
<dbReference type="AlphaFoldDB" id="A0ABD2QHK6"/>
<dbReference type="Gene3D" id="3.30.300.130">
    <property type="entry name" value="Fe-S cluster assembly (FSCA)"/>
    <property type="match status" value="1"/>
</dbReference>
<protein>
    <recommendedName>
        <fullName evidence="6">Eukaryotic translation initiation factor 3 subunit L</fullName>
        <shortName evidence="6">eIF3l</shortName>
    </recommendedName>
</protein>
<dbReference type="PANTHER" id="PTHR13242:SF0">
    <property type="entry name" value="EUKARYOTIC TRANSLATION INITIATION FACTOR 3 SUBUNIT L"/>
    <property type="match status" value="1"/>
</dbReference>
<dbReference type="Proteomes" id="UP001626550">
    <property type="component" value="Unassembled WGS sequence"/>
</dbReference>
<dbReference type="GO" id="GO:0003743">
    <property type="term" value="F:translation initiation factor activity"/>
    <property type="evidence" value="ECO:0007669"/>
    <property type="project" value="UniProtKB-UniRule"/>
</dbReference>
<keyword evidence="3 6" id="KW-0396">Initiation factor</keyword>
<evidence type="ECO:0000256" key="1">
    <source>
        <dbReference type="ARBA" id="ARBA00010381"/>
    </source>
</evidence>
<dbReference type="GO" id="GO:0033290">
    <property type="term" value="C:eukaryotic 48S preinitiation complex"/>
    <property type="evidence" value="ECO:0007669"/>
    <property type="project" value="UniProtKB-UniRule"/>
</dbReference>
<dbReference type="InterPro" id="IPR002744">
    <property type="entry name" value="MIP18-like"/>
</dbReference>
<dbReference type="Gene3D" id="6.10.250.1280">
    <property type="match status" value="1"/>
</dbReference>
<sequence>MQVSEEIRHFIYNFYCHIRDNNVDEVKCDYQDRFSRLTQQYFKNSRWPSPEIVAPIVKKDAMFLILYREVYYRHLYAHVKDQTTLDDAIASYNNYRSFFSAILNAENPIPLNLPNQWLWDIIDEFIYQFINTRSASGEMRDYLRDNSSIWNIHEILNILNSIIEKSNITEQLRLYAVEGDISAVAGPFGQCNLYKMLGIFSLVGLCRVHCLLGDYFQAIKSLELIDLSKQSAYHDVPTCRITTNYFVGFAYMMRHNYEQAIKTFSSTILDISKVIGTSIQNPDLTEYISRKSDKMLSLLSVCITLHPMQIDRSVEQAMKEKFSDALIRLQRVNEDEFITMFQMGCPRFISPVISQEGLTNMDIQRQQVEMFRQEIIRQCDLLKLRSFLKLYRNLPVSKLVSLLAKTSQDELQVHEMLMEFKQSICSSDSDLNFYIDKETVHVADTTVERKFCEYFIKQIEQLESMNFGLDQFEARLSGELSNANPVVHEVGPRKRYGLDFDSLMQQNGEDETPEPITEEEIFEHIRDIRDPEHPVSLEALNVVSLSDIEIQSAKDKNYSLLLVKITPTIPHCSMSSLIGLCVKVKLLRSLPPHFKVKVMIKPGTHVEEGPINQQVNDKERVTAALENPSLCKLVHDCLLSCDEQDFQE</sequence>